<comment type="caution">
    <text evidence="3">The sequence shown here is derived from an EMBL/GenBank/DDBJ whole genome shotgun (WGS) entry which is preliminary data.</text>
</comment>
<name>A0A2N5S0E3_9BASI</name>
<feature type="domain" description="Chitin biosynthesis protein Chs5 N-terminal" evidence="1">
    <location>
        <begin position="36"/>
        <end position="79"/>
    </location>
</feature>
<evidence type="ECO:0000259" key="1">
    <source>
        <dbReference type="Pfam" id="PF16892"/>
    </source>
</evidence>
<dbReference type="Proteomes" id="UP000235392">
    <property type="component" value="Unassembled WGS sequence"/>
</dbReference>
<dbReference type="Gene3D" id="6.20.120.50">
    <property type="match status" value="1"/>
</dbReference>
<protein>
    <submittedName>
        <fullName evidence="3">Uncharacterized protein</fullName>
    </submittedName>
</protein>
<dbReference type="AlphaFoldDB" id="A0A2N5S0E3"/>
<evidence type="ECO:0000313" key="3">
    <source>
        <dbReference type="EMBL" id="PLW06706.1"/>
    </source>
</evidence>
<evidence type="ECO:0000259" key="2">
    <source>
        <dbReference type="Pfam" id="PF16893"/>
    </source>
</evidence>
<evidence type="ECO:0000313" key="4">
    <source>
        <dbReference type="Proteomes" id="UP000235392"/>
    </source>
</evidence>
<dbReference type="EMBL" id="PGCI01001194">
    <property type="protein sequence ID" value="PLW06706.1"/>
    <property type="molecule type" value="Genomic_DNA"/>
</dbReference>
<dbReference type="InterPro" id="IPR052827">
    <property type="entry name" value="CHS_Export/Cell_Fusion_Reg"/>
</dbReference>
<dbReference type="Pfam" id="PF16893">
    <property type="entry name" value="fn3_2"/>
    <property type="match status" value="2"/>
</dbReference>
<dbReference type="GO" id="GO:0034044">
    <property type="term" value="C:exomer complex"/>
    <property type="evidence" value="ECO:0007669"/>
    <property type="project" value="TreeGrafter"/>
</dbReference>
<dbReference type="GO" id="GO:0000747">
    <property type="term" value="P:conjugation with cellular fusion"/>
    <property type="evidence" value="ECO:0007669"/>
    <property type="project" value="TreeGrafter"/>
</dbReference>
<organism evidence="3 4">
    <name type="scientific">Puccinia coronata f. sp. avenae</name>
    <dbReference type="NCBI Taxonomy" id="200324"/>
    <lineage>
        <taxon>Eukaryota</taxon>
        <taxon>Fungi</taxon>
        <taxon>Dikarya</taxon>
        <taxon>Basidiomycota</taxon>
        <taxon>Pucciniomycotina</taxon>
        <taxon>Pucciniomycetes</taxon>
        <taxon>Pucciniales</taxon>
        <taxon>Pucciniaceae</taxon>
        <taxon>Puccinia</taxon>
    </lineage>
</organism>
<dbReference type="InterPro" id="IPR031673">
    <property type="entry name" value="Chs5_N"/>
</dbReference>
<dbReference type="GO" id="GO:0046983">
    <property type="term" value="F:protein dimerization activity"/>
    <property type="evidence" value="ECO:0007669"/>
    <property type="project" value="InterPro"/>
</dbReference>
<dbReference type="PANTHER" id="PTHR47351:SF1">
    <property type="entry name" value="CHITIN BIOSYNTHESIS PROTEIN CHS5"/>
    <property type="match status" value="1"/>
</dbReference>
<dbReference type="InterPro" id="IPR031669">
    <property type="entry name" value="Fn3_2"/>
</dbReference>
<dbReference type="PANTHER" id="PTHR47351">
    <property type="entry name" value="CHITIN BIOSYNTHESIS PROTEIN CHS5"/>
    <property type="match status" value="1"/>
</dbReference>
<feature type="domain" description="Fibronectin type III" evidence="2">
    <location>
        <begin position="105"/>
        <end position="133"/>
    </location>
</feature>
<feature type="domain" description="Fibronectin type III" evidence="2">
    <location>
        <begin position="134"/>
        <end position="162"/>
    </location>
</feature>
<dbReference type="GO" id="GO:0006893">
    <property type="term" value="P:Golgi to plasma membrane transport"/>
    <property type="evidence" value="ECO:0007669"/>
    <property type="project" value="TreeGrafter"/>
</dbReference>
<reference evidence="3 4" key="1">
    <citation type="submission" date="2017-11" db="EMBL/GenBank/DDBJ databases">
        <title>De novo assembly and phasing of dikaryotic genomes from two isolates of Puccinia coronata f. sp. avenae, the causal agent of oat crown rust.</title>
        <authorList>
            <person name="Miller M.E."/>
            <person name="Zhang Y."/>
            <person name="Omidvar V."/>
            <person name="Sperschneider J."/>
            <person name="Schwessinger B."/>
            <person name="Raley C."/>
            <person name="Palmer J.M."/>
            <person name="Garnica D."/>
            <person name="Upadhyaya N."/>
            <person name="Rathjen J."/>
            <person name="Taylor J.M."/>
            <person name="Park R.F."/>
            <person name="Dodds P.N."/>
            <person name="Hirsch C.D."/>
            <person name="Kianian S.F."/>
            <person name="Figueroa M."/>
        </authorList>
    </citation>
    <scope>NUCLEOTIDE SEQUENCE [LARGE SCALE GENOMIC DNA]</scope>
    <source>
        <strain evidence="3">12SD80</strain>
    </source>
</reference>
<sequence>MTYLYAEQSVRVLLSLLDVSIHLDSSVSIGIRIASACGKIDAGIAVLIGSHAHLIEFPSLLLPPGCETGSIVSITCTRDHAAEKAQADSFWDLQTKIVDQFGMESPQPPNLRLRSITQTSVTLEWDKLQLAQCLDLDSEYTFHLAMKTTGGSFNSQQVKVKTHSLNDTSGINVLLWGHLTSGT</sequence>
<proteinExistence type="predicted"/>
<dbReference type="GO" id="GO:0005802">
    <property type="term" value="C:trans-Golgi network"/>
    <property type="evidence" value="ECO:0007669"/>
    <property type="project" value="TreeGrafter"/>
</dbReference>
<accession>A0A2N5S0E3</accession>
<dbReference type="CDD" id="cd13945">
    <property type="entry name" value="Chs5_N"/>
    <property type="match status" value="1"/>
</dbReference>
<gene>
    <name evidence="3" type="ORF">PCASD_25325</name>
</gene>
<dbReference type="Pfam" id="PF16892">
    <property type="entry name" value="CHS5_N"/>
    <property type="match status" value="1"/>
</dbReference>